<comment type="caution">
    <text evidence="3">The sequence shown here is derived from an EMBL/GenBank/DDBJ whole genome shotgun (WGS) entry which is preliminary data.</text>
</comment>
<dbReference type="InterPro" id="IPR000073">
    <property type="entry name" value="AB_hydrolase_1"/>
</dbReference>
<proteinExistence type="predicted"/>
<reference evidence="3 4" key="1">
    <citation type="submission" date="2024-11" db="EMBL/GenBank/DDBJ databases">
        <title>Chromosome-level genome assembly of Eucalyptus globulus Labill. provides insights into its genome evolution.</title>
        <authorList>
            <person name="Li X."/>
        </authorList>
    </citation>
    <scope>NUCLEOTIDE SEQUENCE [LARGE SCALE GENOMIC DNA]</scope>
    <source>
        <strain evidence="3">CL2024</strain>
        <tissue evidence="3">Fresh tender leaves</tissue>
    </source>
</reference>
<organism evidence="3 4">
    <name type="scientific">Eucalyptus globulus</name>
    <name type="common">Tasmanian blue gum</name>
    <dbReference type="NCBI Taxonomy" id="34317"/>
    <lineage>
        <taxon>Eukaryota</taxon>
        <taxon>Viridiplantae</taxon>
        <taxon>Streptophyta</taxon>
        <taxon>Embryophyta</taxon>
        <taxon>Tracheophyta</taxon>
        <taxon>Spermatophyta</taxon>
        <taxon>Magnoliopsida</taxon>
        <taxon>eudicotyledons</taxon>
        <taxon>Gunneridae</taxon>
        <taxon>Pentapetalae</taxon>
        <taxon>rosids</taxon>
        <taxon>malvids</taxon>
        <taxon>Myrtales</taxon>
        <taxon>Myrtaceae</taxon>
        <taxon>Myrtoideae</taxon>
        <taxon>Eucalypteae</taxon>
        <taxon>Eucalyptus</taxon>
    </lineage>
</organism>
<dbReference type="Proteomes" id="UP001634007">
    <property type="component" value="Unassembled WGS sequence"/>
</dbReference>
<name>A0ABD3JJB6_EUCGL</name>
<evidence type="ECO:0000313" key="3">
    <source>
        <dbReference type="EMBL" id="KAL3725946.1"/>
    </source>
</evidence>
<feature type="domain" description="AB hydrolase-1" evidence="2">
    <location>
        <begin position="30"/>
        <end position="267"/>
    </location>
</feature>
<evidence type="ECO:0000256" key="1">
    <source>
        <dbReference type="SAM" id="MobiDB-lite"/>
    </source>
</evidence>
<dbReference type="SUPFAM" id="SSF53474">
    <property type="entry name" value="alpha/beta-Hydrolases"/>
    <property type="match status" value="1"/>
</dbReference>
<accession>A0ABD3JJB6</accession>
<evidence type="ECO:0000313" key="4">
    <source>
        <dbReference type="Proteomes" id="UP001634007"/>
    </source>
</evidence>
<dbReference type="Gene3D" id="3.40.50.1820">
    <property type="entry name" value="alpha/beta hydrolase"/>
    <property type="match status" value="1"/>
</dbReference>
<dbReference type="PANTHER" id="PTHR10992">
    <property type="entry name" value="METHYLESTERASE FAMILY MEMBER"/>
    <property type="match status" value="1"/>
</dbReference>
<dbReference type="InterPro" id="IPR029058">
    <property type="entry name" value="AB_hydrolase_fold"/>
</dbReference>
<dbReference type="PANTHER" id="PTHR10992:SF1066">
    <property type="entry name" value="METHYL JASMONATE ESTERASE 1"/>
    <property type="match status" value="1"/>
</dbReference>
<evidence type="ECO:0000259" key="2">
    <source>
        <dbReference type="Pfam" id="PF12697"/>
    </source>
</evidence>
<feature type="region of interest" description="Disordered" evidence="1">
    <location>
        <begin position="142"/>
        <end position="162"/>
    </location>
</feature>
<dbReference type="EMBL" id="JBJKBG010000008">
    <property type="protein sequence ID" value="KAL3725946.1"/>
    <property type="molecule type" value="Genomic_DNA"/>
</dbReference>
<gene>
    <name evidence="3" type="ORF">ACJRO7_030912</name>
</gene>
<sequence>MTLYLETPAVKAKDSFLDMDNKETQREKHFVLVHGACHGAWCWYRVATHLKSSGHKVTALDMAASGIHPKQAQDLNSMVEYVEPLFEFLEGLPEEEKVILVGHSMGGLILSMAMERFPEKVDVAVFAAAFMPGPELSFHSIQEHDRRDSARASNDGHAQPPTSMSFGYDLLSSKLYQLSPPEDLTLASYLVRPSRLFPNQAKMMEEVAVTKGKYGIVRRVYIVCDQDLIITEGMQRWMAEMNPPDEVKVISGADHMVMFSKPLELHDALKEIC</sequence>
<dbReference type="Pfam" id="PF12697">
    <property type="entry name" value="Abhydrolase_6"/>
    <property type="match status" value="1"/>
</dbReference>
<dbReference type="AlphaFoldDB" id="A0ABD3JJB6"/>
<dbReference type="InterPro" id="IPR045889">
    <property type="entry name" value="MES/HNL"/>
</dbReference>
<dbReference type="GO" id="GO:0003824">
    <property type="term" value="F:catalytic activity"/>
    <property type="evidence" value="ECO:0007669"/>
    <property type="project" value="UniProtKB-ARBA"/>
</dbReference>
<protein>
    <recommendedName>
        <fullName evidence="2">AB hydrolase-1 domain-containing protein</fullName>
    </recommendedName>
</protein>
<keyword evidence="4" id="KW-1185">Reference proteome</keyword>
<dbReference type="FunFam" id="3.40.50.1820:FF:000051">
    <property type="entry name" value="(S)-hydroxynitrile lyase"/>
    <property type="match status" value="1"/>
</dbReference>